<evidence type="ECO:0000256" key="1">
    <source>
        <dbReference type="SAM" id="Phobius"/>
    </source>
</evidence>
<sequence length="113" mass="12249">MLNTAAVFVALFVYKPSAQVPYLGTTLIIAVALAIMGGVPAYLSLRYRLATPVAWCGLLTTLSLIDQSGMMPFANLYANPIVIIYTLGIAVVLGVVEYYIRGWVPFLSHEPLV</sequence>
<gene>
    <name evidence="2" type="ORF">GOC74_04385</name>
</gene>
<dbReference type="Proteomes" id="UP000608662">
    <property type="component" value="Unassembled WGS sequence"/>
</dbReference>
<evidence type="ECO:0000313" key="2">
    <source>
        <dbReference type="EMBL" id="NLV09166.1"/>
    </source>
</evidence>
<organism evidence="2 3">
    <name type="scientific">Halomicrobium mukohataei</name>
    <dbReference type="NCBI Taxonomy" id="57705"/>
    <lineage>
        <taxon>Archaea</taxon>
        <taxon>Methanobacteriati</taxon>
        <taxon>Methanobacteriota</taxon>
        <taxon>Stenosarchaea group</taxon>
        <taxon>Halobacteria</taxon>
        <taxon>Halobacteriales</taxon>
        <taxon>Haloarculaceae</taxon>
        <taxon>Halomicrobium</taxon>
    </lineage>
</organism>
<dbReference type="EMBL" id="WOYG01000001">
    <property type="protein sequence ID" value="NLV09166.1"/>
    <property type="molecule type" value="Genomic_DNA"/>
</dbReference>
<comment type="caution">
    <text evidence="2">The sequence shown here is derived from an EMBL/GenBank/DDBJ whole genome shotgun (WGS) entry which is preliminary data.</text>
</comment>
<dbReference type="AlphaFoldDB" id="A0A847U9G3"/>
<protein>
    <submittedName>
        <fullName evidence="2">Uncharacterized protein</fullName>
    </submittedName>
</protein>
<feature type="transmembrane region" description="Helical" evidence="1">
    <location>
        <begin position="77"/>
        <end position="100"/>
    </location>
</feature>
<evidence type="ECO:0000313" key="3">
    <source>
        <dbReference type="Proteomes" id="UP000608662"/>
    </source>
</evidence>
<accession>A0A847U9G3</accession>
<keyword evidence="1" id="KW-0812">Transmembrane</keyword>
<proteinExistence type="predicted"/>
<reference evidence="2" key="1">
    <citation type="submission" date="2019-12" db="EMBL/GenBank/DDBJ databases">
        <title>Whole-genome sequence of Halomicrobium mukohataei pws1.</title>
        <authorList>
            <person name="Verma D.K."/>
            <person name="Gopal K."/>
            <person name="Prasad E.S."/>
        </authorList>
    </citation>
    <scope>NUCLEOTIDE SEQUENCE</scope>
    <source>
        <strain evidence="2">Pws1</strain>
    </source>
</reference>
<keyword evidence="1" id="KW-1133">Transmembrane helix</keyword>
<dbReference type="RefSeq" id="WP_170093074.1">
    <property type="nucleotide sequence ID" value="NZ_WOYG01000001.1"/>
</dbReference>
<feature type="transmembrane region" description="Helical" evidence="1">
    <location>
        <begin position="20"/>
        <end position="42"/>
    </location>
</feature>
<name>A0A847U9G3_9EURY</name>
<keyword evidence="1" id="KW-0472">Membrane</keyword>
<feature type="transmembrane region" description="Helical" evidence="1">
    <location>
        <begin position="49"/>
        <end position="65"/>
    </location>
</feature>